<dbReference type="Proteomes" id="UP000183832">
    <property type="component" value="Unassembled WGS sequence"/>
</dbReference>
<gene>
    <name evidence="2" type="ORF">CLUMA_CG014762</name>
</gene>
<sequence>MSTTTIDNTSQLRITQGVNSPQPSTSKVQYTGNSPQDTPPVIVNNGNNNAPSLKRNWANSQMLVTPPSGQVPPLRPSPQSGQTN</sequence>
<dbReference type="EMBL" id="CVRI01000055">
    <property type="protein sequence ID" value="CRL00948.1"/>
    <property type="molecule type" value="Genomic_DNA"/>
</dbReference>
<evidence type="ECO:0000313" key="2">
    <source>
        <dbReference type="EMBL" id="CRL00948.1"/>
    </source>
</evidence>
<organism evidence="2 3">
    <name type="scientific">Clunio marinus</name>
    <dbReference type="NCBI Taxonomy" id="568069"/>
    <lineage>
        <taxon>Eukaryota</taxon>
        <taxon>Metazoa</taxon>
        <taxon>Ecdysozoa</taxon>
        <taxon>Arthropoda</taxon>
        <taxon>Hexapoda</taxon>
        <taxon>Insecta</taxon>
        <taxon>Pterygota</taxon>
        <taxon>Neoptera</taxon>
        <taxon>Endopterygota</taxon>
        <taxon>Diptera</taxon>
        <taxon>Nematocera</taxon>
        <taxon>Chironomoidea</taxon>
        <taxon>Chironomidae</taxon>
        <taxon>Clunio</taxon>
    </lineage>
</organism>
<evidence type="ECO:0000313" key="3">
    <source>
        <dbReference type="Proteomes" id="UP000183832"/>
    </source>
</evidence>
<proteinExistence type="predicted"/>
<feature type="compositionally biased region" description="Polar residues" evidence="1">
    <location>
        <begin position="1"/>
        <end position="36"/>
    </location>
</feature>
<keyword evidence="3" id="KW-1185">Reference proteome</keyword>
<reference evidence="2 3" key="1">
    <citation type="submission" date="2015-04" db="EMBL/GenBank/DDBJ databases">
        <authorList>
            <person name="Syromyatnikov M.Y."/>
            <person name="Popov V.N."/>
        </authorList>
    </citation>
    <scope>NUCLEOTIDE SEQUENCE [LARGE SCALE GENOMIC DNA]</scope>
</reference>
<protein>
    <submittedName>
        <fullName evidence="2">CLUMA_CG014762, isoform A</fullName>
    </submittedName>
</protein>
<evidence type="ECO:0000256" key="1">
    <source>
        <dbReference type="SAM" id="MobiDB-lite"/>
    </source>
</evidence>
<feature type="region of interest" description="Disordered" evidence="1">
    <location>
        <begin position="1"/>
        <end position="84"/>
    </location>
</feature>
<feature type="compositionally biased region" description="Polar residues" evidence="1">
    <location>
        <begin position="44"/>
        <end position="63"/>
    </location>
</feature>
<dbReference type="AlphaFoldDB" id="A0A1J1IN20"/>
<accession>A0A1J1IN20</accession>
<name>A0A1J1IN20_9DIPT</name>